<dbReference type="Gene3D" id="1.10.1410.10">
    <property type="match status" value="1"/>
</dbReference>
<dbReference type="SUPFAM" id="SSF54928">
    <property type="entry name" value="RNA-binding domain, RBD"/>
    <property type="match status" value="1"/>
</dbReference>
<comment type="caution">
    <text evidence="3">The sequence shown here is derived from an EMBL/GenBank/DDBJ whole genome shotgun (WGS) entry which is preliminary data.</text>
</comment>
<feature type="compositionally biased region" description="Basic and acidic residues" evidence="1">
    <location>
        <begin position="574"/>
        <end position="583"/>
    </location>
</feature>
<keyword evidence="4" id="KW-1185">Reference proteome</keyword>
<dbReference type="InterPro" id="IPR043519">
    <property type="entry name" value="NT_sf"/>
</dbReference>
<organism evidence="3 4">
    <name type="scientific">Frankliniella fusca</name>
    <dbReference type="NCBI Taxonomy" id="407009"/>
    <lineage>
        <taxon>Eukaryota</taxon>
        <taxon>Metazoa</taxon>
        <taxon>Ecdysozoa</taxon>
        <taxon>Arthropoda</taxon>
        <taxon>Hexapoda</taxon>
        <taxon>Insecta</taxon>
        <taxon>Pterygota</taxon>
        <taxon>Neoptera</taxon>
        <taxon>Paraneoptera</taxon>
        <taxon>Thysanoptera</taxon>
        <taxon>Terebrantia</taxon>
        <taxon>Thripoidea</taxon>
        <taxon>Thripidae</taxon>
        <taxon>Frankliniella</taxon>
    </lineage>
</organism>
<evidence type="ECO:0000259" key="2">
    <source>
        <dbReference type="Pfam" id="PF22600"/>
    </source>
</evidence>
<feature type="domain" description="Poly(A) RNA polymerase mitochondrial-like central palm" evidence="2">
    <location>
        <begin position="103"/>
        <end position="236"/>
    </location>
</feature>
<reference evidence="3" key="1">
    <citation type="submission" date="2021-07" db="EMBL/GenBank/DDBJ databases">
        <authorList>
            <person name="Catto M.A."/>
            <person name="Jacobson A."/>
            <person name="Kennedy G."/>
            <person name="Labadie P."/>
            <person name="Hunt B.G."/>
            <person name="Srinivasan R."/>
        </authorList>
    </citation>
    <scope>NUCLEOTIDE SEQUENCE</scope>
    <source>
        <strain evidence="3">PL_HMW_Pooled</strain>
        <tissue evidence="3">Head</tissue>
    </source>
</reference>
<dbReference type="CDD" id="cd00590">
    <property type="entry name" value="RRM_SF"/>
    <property type="match status" value="1"/>
</dbReference>
<dbReference type="PANTHER" id="PTHR12271">
    <property type="entry name" value="POLY A POLYMERASE CID PAP -RELATED"/>
    <property type="match status" value="1"/>
</dbReference>
<dbReference type="Pfam" id="PF22600">
    <property type="entry name" value="MTPAP-like_central"/>
    <property type="match status" value="1"/>
</dbReference>
<dbReference type="AlphaFoldDB" id="A0AAE1LGZ3"/>
<dbReference type="GO" id="GO:0003676">
    <property type="term" value="F:nucleic acid binding"/>
    <property type="evidence" value="ECO:0007669"/>
    <property type="project" value="InterPro"/>
</dbReference>
<dbReference type="SUPFAM" id="SSF81631">
    <property type="entry name" value="PAP/OAS1 substrate-binding domain"/>
    <property type="match status" value="1"/>
</dbReference>
<accession>A0AAE1LGZ3</accession>
<dbReference type="GO" id="GO:0031123">
    <property type="term" value="P:RNA 3'-end processing"/>
    <property type="evidence" value="ECO:0007669"/>
    <property type="project" value="TreeGrafter"/>
</dbReference>
<dbReference type="EMBL" id="JAHWGI010000978">
    <property type="protein sequence ID" value="KAK3919323.1"/>
    <property type="molecule type" value="Genomic_DNA"/>
</dbReference>
<dbReference type="PANTHER" id="PTHR12271:SF66">
    <property type="entry name" value="TERMINAL URIDYLYLTRANSFERASE TAILOR"/>
    <property type="match status" value="1"/>
</dbReference>
<dbReference type="CDD" id="cd05402">
    <property type="entry name" value="NT_PAP_TUTase"/>
    <property type="match status" value="1"/>
</dbReference>
<evidence type="ECO:0000313" key="4">
    <source>
        <dbReference type="Proteomes" id="UP001219518"/>
    </source>
</evidence>
<dbReference type="Gene3D" id="3.30.70.330">
    <property type="match status" value="1"/>
</dbReference>
<evidence type="ECO:0000256" key="1">
    <source>
        <dbReference type="SAM" id="MobiDB-lite"/>
    </source>
</evidence>
<dbReference type="InterPro" id="IPR054708">
    <property type="entry name" value="MTPAP-like_central"/>
</dbReference>
<dbReference type="SUPFAM" id="SSF81301">
    <property type="entry name" value="Nucleotidyltransferase"/>
    <property type="match status" value="1"/>
</dbReference>
<dbReference type="Proteomes" id="UP001219518">
    <property type="component" value="Unassembled WGS sequence"/>
</dbReference>
<dbReference type="InterPro" id="IPR012677">
    <property type="entry name" value="Nucleotide-bd_a/b_plait_sf"/>
</dbReference>
<gene>
    <name evidence="3" type="ORF">KUF71_008450</name>
</gene>
<evidence type="ECO:0000313" key="3">
    <source>
        <dbReference type="EMBL" id="KAK3919323.1"/>
    </source>
</evidence>
<feature type="region of interest" description="Disordered" evidence="1">
    <location>
        <begin position="563"/>
        <end position="596"/>
    </location>
</feature>
<dbReference type="Gene3D" id="3.30.460.10">
    <property type="entry name" value="Beta Polymerase, domain 2"/>
    <property type="match status" value="1"/>
</dbReference>
<dbReference type="GO" id="GO:0050265">
    <property type="term" value="F:RNA uridylyltransferase activity"/>
    <property type="evidence" value="ECO:0007669"/>
    <property type="project" value="TreeGrafter"/>
</dbReference>
<sequence length="695" mass="80291">ISPHLDIPFRGVKEEHLFHEFSRYGKIADFYFCDQRSYCLINYENRKSADDVFMYPVRINGWELRIRPRVQNQAGIEKIEALSQVLPQHEEVLRSIPKDKDFKKQVAEFLLAVCADENSLLKPFKVCEDLEKALKHLSANYKIIPFGSSVNGLALKDSDLDIYFGREPQTKGADVLDVFKKVQTILEKLPAIESINPIPSARVPIIKFVHKSTRLSCDLSFKNAMGVQNSKLIKFIVSLDERIKQFFIIVKYWAKLHHLTGRRFSNYALTLLLINFLQSLSEPFLPPLHELQHAGVVPIEIGRWNTNFDDSRTRLRPISNELPLEELLSRFFESIVQTDFENYVVCPYLGTLIHRGAFQTMTKLPDALKDYIYCMNVGGARLQIMSPLCIQDPFELNLNVTKNVPRHDFECLREHCMVASRLSFTVPPHLFLSKLLSTSYKYSTNESRQNWLLNPMHVRPLKGFMTLHVPFPGDAVDEIIWLNDVTQKLILIFKKILKIHAENLTTKQESKPGCDQNLECKGSQVLWLERDELWKKWHSNLSTKSDSSCRDVQVLDVSETQNTISEVRGQKRKHEGEEREESHKKAKQRNHDPQTSAQSYVVDIIDLDSEDSTPDQAREDILSRSLLDEINLTKEMVKRGHALPAAYVILDFTCKICLSNRNIRIEIADRRSRNNFFASLCVFLEEGLVKFILEE</sequence>
<reference evidence="3" key="2">
    <citation type="journal article" date="2023" name="BMC Genomics">
        <title>Pest status, molecular evolution, and epigenetic factors derived from the genome assembly of Frankliniella fusca, a thysanopteran phytovirus vector.</title>
        <authorList>
            <person name="Catto M.A."/>
            <person name="Labadie P.E."/>
            <person name="Jacobson A.L."/>
            <person name="Kennedy G.G."/>
            <person name="Srinivasan R."/>
            <person name="Hunt B.G."/>
        </authorList>
    </citation>
    <scope>NUCLEOTIDE SEQUENCE</scope>
    <source>
        <strain evidence="3">PL_HMW_Pooled</strain>
    </source>
</reference>
<dbReference type="InterPro" id="IPR035979">
    <property type="entry name" value="RBD_domain_sf"/>
</dbReference>
<feature type="non-terminal residue" evidence="3">
    <location>
        <position position="1"/>
    </location>
</feature>
<name>A0AAE1LGZ3_9NEOP</name>
<protein>
    <submittedName>
        <fullName evidence="3">Speckle targeted PIP5K1A-regulated poly(A) polymerase</fullName>
    </submittedName>
</protein>
<proteinExistence type="predicted"/>